<gene>
    <name evidence="6" type="ORF">BED41_03875</name>
</gene>
<dbReference type="OrthoDB" id="9777740at2"/>
<evidence type="ECO:0000256" key="3">
    <source>
        <dbReference type="ARBA" id="ARBA00023002"/>
    </source>
</evidence>
<keyword evidence="7" id="KW-1185">Reference proteome</keyword>
<evidence type="ECO:0000256" key="4">
    <source>
        <dbReference type="ARBA" id="ARBA00023004"/>
    </source>
</evidence>
<dbReference type="PRINTS" id="PR00469">
    <property type="entry name" value="PNDRDTASEII"/>
</dbReference>
<dbReference type="RefSeq" id="WP_066743287.1">
    <property type="nucleotide sequence ID" value="NZ_CAUFKJ010000017.1"/>
</dbReference>
<name>A0A1B2I2U8_9BACT</name>
<dbReference type="InterPro" id="IPR039650">
    <property type="entry name" value="HdrA-like"/>
</dbReference>
<dbReference type="EMBL" id="CP016757">
    <property type="protein sequence ID" value="ANZ44301.1"/>
    <property type="molecule type" value="Genomic_DNA"/>
</dbReference>
<evidence type="ECO:0000256" key="1">
    <source>
        <dbReference type="ARBA" id="ARBA00022485"/>
    </source>
</evidence>
<sequence length="454" mass="49309">MEKFIIEPEAKVEVIDHADVLVAGGGPAGIAAAVAAARAGAGRVVLLERYNHLGGMATGGQVILIPSLSYMKTMMIKGVMLEAVSRLEAIPNGYFGPRREIMGSDDPQCVEKWRPYFNMTRDGYVCYGGYTDPEIFKIVLQQMAEEAGVKVYLHTLACKAICVGDEVKGVSFESKQGRNAILADTVIDCTGDGDIAASAGAVFQDAFKDGLRNASLGVVYRLGVEDFTKFMDYSVENSEEWERHNKKLNEISGFPIVLFPTGRSDVAWVDNWLLGYDCLKVADLTAVEFKVRATILDVIGYINENKIPGLFPATLHDTAYQTGTRGSRRILGKKVLTVNDVYNGTDFEDVVAVLPSIEVITSKGGLDEDYPEKPTQIPLGALQVADKRNLLVAGRCFSSDAQANNLINLIPHCFAMGQAAGVAAAVSRRTGADCCDVGYEDVRLELIRQNVYLP</sequence>
<keyword evidence="2" id="KW-0479">Metal-binding</keyword>
<dbReference type="GeneID" id="83056992"/>
<evidence type="ECO:0000256" key="2">
    <source>
        <dbReference type="ARBA" id="ARBA00022723"/>
    </source>
</evidence>
<dbReference type="PANTHER" id="PTHR43498">
    <property type="entry name" value="FERREDOXIN:COB-COM HETERODISULFIDE REDUCTASE SUBUNIT A"/>
    <property type="match status" value="1"/>
</dbReference>
<dbReference type="AlphaFoldDB" id="A0A1B2I2U8"/>
<dbReference type="KEGG" id="cpor:BED41_03875"/>
<organism evidence="6 7">
    <name type="scientific">Cloacibacillus porcorum</name>
    <dbReference type="NCBI Taxonomy" id="1197717"/>
    <lineage>
        <taxon>Bacteria</taxon>
        <taxon>Thermotogati</taxon>
        <taxon>Synergistota</taxon>
        <taxon>Synergistia</taxon>
        <taxon>Synergistales</taxon>
        <taxon>Synergistaceae</taxon>
        <taxon>Cloacibacillus</taxon>
    </lineage>
</organism>
<dbReference type="Proteomes" id="UP000093044">
    <property type="component" value="Chromosome"/>
</dbReference>
<reference evidence="6" key="1">
    <citation type="submission" date="2016-08" db="EMBL/GenBank/DDBJ databases">
        <title>Complete genome of Cloacibacillus porcorum.</title>
        <authorList>
            <person name="Looft T."/>
            <person name="Bayles D.O."/>
            <person name="Alt D.P."/>
        </authorList>
    </citation>
    <scope>NUCLEOTIDE SEQUENCE [LARGE SCALE GENOMIC DNA]</scope>
    <source>
        <strain evidence="6">CL-84</strain>
    </source>
</reference>
<evidence type="ECO:0008006" key="8">
    <source>
        <dbReference type="Google" id="ProtNLM"/>
    </source>
</evidence>
<keyword evidence="3" id="KW-0560">Oxidoreductase</keyword>
<evidence type="ECO:0000313" key="6">
    <source>
        <dbReference type="EMBL" id="ANZ44301.1"/>
    </source>
</evidence>
<keyword evidence="5" id="KW-0411">Iron-sulfur</keyword>
<dbReference type="PANTHER" id="PTHR43498:SF1">
    <property type="entry name" value="COB--COM HETERODISULFIDE REDUCTASE IRON-SULFUR SUBUNIT A"/>
    <property type="match status" value="1"/>
</dbReference>
<dbReference type="STRING" id="1197717.BED41_03875"/>
<dbReference type="SUPFAM" id="SSF51905">
    <property type="entry name" value="FAD/NAD(P)-binding domain"/>
    <property type="match status" value="1"/>
</dbReference>
<protein>
    <recommendedName>
        <fullName evidence="8">FAD-dependent oxidoreductase</fullName>
    </recommendedName>
</protein>
<dbReference type="GO" id="GO:0046872">
    <property type="term" value="F:metal ion binding"/>
    <property type="evidence" value="ECO:0007669"/>
    <property type="project" value="UniProtKB-KW"/>
</dbReference>
<dbReference type="GO" id="GO:0016491">
    <property type="term" value="F:oxidoreductase activity"/>
    <property type="evidence" value="ECO:0007669"/>
    <property type="project" value="UniProtKB-KW"/>
</dbReference>
<accession>A0A1B2I2U8</accession>
<evidence type="ECO:0000313" key="7">
    <source>
        <dbReference type="Proteomes" id="UP000093044"/>
    </source>
</evidence>
<keyword evidence="1" id="KW-0004">4Fe-4S</keyword>
<dbReference type="GO" id="GO:0051539">
    <property type="term" value="F:4 iron, 4 sulfur cluster binding"/>
    <property type="evidence" value="ECO:0007669"/>
    <property type="project" value="UniProtKB-KW"/>
</dbReference>
<dbReference type="PRINTS" id="PR00368">
    <property type="entry name" value="FADPNR"/>
</dbReference>
<evidence type="ECO:0000256" key="5">
    <source>
        <dbReference type="ARBA" id="ARBA00023014"/>
    </source>
</evidence>
<dbReference type="Gene3D" id="3.50.50.60">
    <property type="entry name" value="FAD/NAD(P)-binding domain"/>
    <property type="match status" value="1"/>
</dbReference>
<keyword evidence="4" id="KW-0408">Iron</keyword>
<proteinExistence type="predicted"/>
<dbReference type="InterPro" id="IPR036188">
    <property type="entry name" value="FAD/NAD-bd_sf"/>
</dbReference>
<dbReference type="Pfam" id="PF12831">
    <property type="entry name" value="FAD_oxidored"/>
    <property type="match status" value="1"/>
</dbReference>